<evidence type="ECO:0000313" key="11">
    <source>
        <dbReference type="Proteomes" id="UP000245390"/>
    </source>
</evidence>
<dbReference type="Gene3D" id="3.30.565.10">
    <property type="entry name" value="Histidine kinase-like ATPase, C-terminal domain"/>
    <property type="match status" value="1"/>
</dbReference>
<comment type="caution">
    <text evidence="10">The sequence shown here is derived from an EMBL/GenBank/DDBJ whole genome shotgun (WGS) entry which is preliminary data.</text>
</comment>
<keyword evidence="5" id="KW-0547">Nucleotide-binding</keyword>
<evidence type="ECO:0000256" key="7">
    <source>
        <dbReference type="ARBA" id="ARBA00022840"/>
    </source>
</evidence>
<dbReference type="SUPFAM" id="SSF55874">
    <property type="entry name" value="ATPase domain of HSP90 chaperone/DNA topoisomerase II/histidine kinase"/>
    <property type="match status" value="1"/>
</dbReference>
<dbReference type="InterPro" id="IPR011102">
    <property type="entry name" value="Sig_transdc_His_kinase_HWE"/>
</dbReference>
<keyword evidence="4" id="KW-0808">Transferase</keyword>
<dbReference type="RefSeq" id="WP_109759041.1">
    <property type="nucleotide sequence ID" value="NZ_QGGV01000004.1"/>
</dbReference>
<dbReference type="GO" id="GO:0004673">
    <property type="term" value="F:protein histidine kinase activity"/>
    <property type="evidence" value="ECO:0007669"/>
    <property type="project" value="UniProtKB-EC"/>
</dbReference>
<dbReference type="OrthoDB" id="9816309at2"/>
<dbReference type="InterPro" id="IPR036890">
    <property type="entry name" value="HATPase_C_sf"/>
</dbReference>
<reference evidence="10 11" key="1">
    <citation type="submission" date="2018-05" db="EMBL/GenBank/DDBJ databases">
        <title>Genomic Encyclopedia of Type Strains, Phase IV (KMG-IV): sequencing the most valuable type-strain genomes for metagenomic binning, comparative biology and taxonomic classification.</title>
        <authorList>
            <person name="Goeker M."/>
        </authorList>
    </citation>
    <scope>NUCLEOTIDE SEQUENCE [LARGE SCALE GENOMIC DNA]</scope>
    <source>
        <strain evidence="10 11">DSM 103371</strain>
    </source>
</reference>
<dbReference type="EMBL" id="QGGV01000004">
    <property type="protein sequence ID" value="PWK56341.1"/>
    <property type="molecule type" value="Genomic_DNA"/>
</dbReference>
<evidence type="ECO:0000256" key="5">
    <source>
        <dbReference type="ARBA" id="ARBA00022741"/>
    </source>
</evidence>
<dbReference type="GO" id="GO:0005524">
    <property type="term" value="F:ATP binding"/>
    <property type="evidence" value="ECO:0007669"/>
    <property type="project" value="UniProtKB-KW"/>
</dbReference>
<dbReference type="InterPro" id="IPR029016">
    <property type="entry name" value="GAF-like_dom_sf"/>
</dbReference>
<gene>
    <name evidence="10" type="ORF">C8D95_10412</name>
</gene>
<keyword evidence="7" id="KW-0067">ATP-binding</keyword>
<sequence length="384" mass="41284">MDVSRKLESFPREMPPDHEVTLKNPRRLAALTATGLLDTGDEDAFDRAVRLATRLVGAPVGLLSLVDGRRQFFKAHSGLPGEVAARRESALSHSLCQYVVTTDRPLAVADARQHDLLRHNLAVPDLGVIAYLGVPVHAPDGETLGSFCAIDTRPRDWTEGDLEALADIAAFLEDVIALREAARGRQILVMELNHRVKNIFSMVGGMIGLSSRTAGTAADLASSLRSRLVALSKAHDLVLPAGREGQRAEATLQTIVTTLIEPHQKNESSQFVIEGPAIHLGGSGTTNLALALHEMATNAAKYGALGDPEGTLRVCWTVEDETLTLTWTEETASSAPDEDLDEGFGSTLIDTVVRGSLGGDVRLDRRSNGYVYTLRLPMASLTEG</sequence>
<evidence type="ECO:0000256" key="6">
    <source>
        <dbReference type="ARBA" id="ARBA00022777"/>
    </source>
</evidence>
<dbReference type="InterPro" id="IPR003018">
    <property type="entry name" value="GAF"/>
</dbReference>
<dbReference type="Pfam" id="PF01590">
    <property type="entry name" value="GAF"/>
    <property type="match status" value="1"/>
</dbReference>
<name>A0A316G5V7_9RHOB</name>
<dbReference type="PANTHER" id="PTHR41523">
    <property type="entry name" value="TWO-COMPONENT SYSTEM SENSOR PROTEIN"/>
    <property type="match status" value="1"/>
</dbReference>
<evidence type="ECO:0000256" key="3">
    <source>
        <dbReference type="ARBA" id="ARBA00022553"/>
    </source>
</evidence>
<dbReference type="EC" id="2.7.13.3" evidence="2"/>
<feature type="domain" description="GAF" evidence="8">
    <location>
        <begin position="40"/>
        <end position="186"/>
    </location>
</feature>
<dbReference type="Proteomes" id="UP000245390">
    <property type="component" value="Unassembled WGS sequence"/>
</dbReference>
<keyword evidence="11" id="KW-1185">Reference proteome</keyword>
<dbReference type="SMART" id="SM00065">
    <property type="entry name" value="GAF"/>
    <property type="match status" value="1"/>
</dbReference>
<evidence type="ECO:0000256" key="2">
    <source>
        <dbReference type="ARBA" id="ARBA00012438"/>
    </source>
</evidence>
<dbReference type="SMART" id="SM00911">
    <property type="entry name" value="HWE_HK"/>
    <property type="match status" value="1"/>
</dbReference>
<dbReference type="SUPFAM" id="SSF55781">
    <property type="entry name" value="GAF domain-like"/>
    <property type="match status" value="1"/>
</dbReference>
<evidence type="ECO:0000259" key="8">
    <source>
        <dbReference type="SMART" id="SM00065"/>
    </source>
</evidence>
<feature type="domain" description="Signal transduction histidine kinase HWE region" evidence="9">
    <location>
        <begin position="191"/>
        <end position="277"/>
    </location>
</feature>
<keyword evidence="6 10" id="KW-0418">Kinase</keyword>
<dbReference type="AlphaFoldDB" id="A0A316G5V7"/>
<dbReference type="KEGG" id="salo:EF888_20350"/>
<evidence type="ECO:0000256" key="4">
    <source>
        <dbReference type="ARBA" id="ARBA00022679"/>
    </source>
</evidence>
<evidence type="ECO:0000313" key="10">
    <source>
        <dbReference type="EMBL" id="PWK56341.1"/>
    </source>
</evidence>
<dbReference type="Gene3D" id="3.30.450.40">
    <property type="match status" value="1"/>
</dbReference>
<organism evidence="10 11">
    <name type="scientific">Silicimonas algicola</name>
    <dbReference type="NCBI Taxonomy" id="1826607"/>
    <lineage>
        <taxon>Bacteria</taxon>
        <taxon>Pseudomonadati</taxon>
        <taxon>Pseudomonadota</taxon>
        <taxon>Alphaproteobacteria</taxon>
        <taxon>Rhodobacterales</taxon>
        <taxon>Paracoccaceae</taxon>
    </lineage>
</organism>
<accession>A0A316G5V7</accession>
<comment type="catalytic activity">
    <reaction evidence="1">
        <text>ATP + protein L-histidine = ADP + protein N-phospho-L-histidine.</text>
        <dbReference type="EC" id="2.7.13.3"/>
    </reaction>
</comment>
<evidence type="ECO:0000259" key="9">
    <source>
        <dbReference type="SMART" id="SM00911"/>
    </source>
</evidence>
<protein>
    <recommendedName>
        <fullName evidence="2">histidine kinase</fullName>
        <ecNumber evidence="2">2.7.13.3</ecNumber>
    </recommendedName>
</protein>
<proteinExistence type="predicted"/>
<dbReference type="Pfam" id="PF07536">
    <property type="entry name" value="HWE_HK"/>
    <property type="match status" value="1"/>
</dbReference>
<evidence type="ECO:0000256" key="1">
    <source>
        <dbReference type="ARBA" id="ARBA00000085"/>
    </source>
</evidence>
<dbReference type="PANTHER" id="PTHR41523:SF8">
    <property type="entry name" value="ETHYLENE RESPONSE SENSOR PROTEIN"/>
    <property type="match status" value="1"/>
</dbReference>
<keyword evidence="3" id="KW-0597">Phosphoprotein</keyword>